<keyword evidence="4" id="KW-1185">Reference proteome</keyword>
<keyword evidence="1" id="KW-0677">Repeat</keyword>
<dbReference type="InterPro" id="IPR007111">
    <property type="entry name" value="NACHT_NTPase"/>
</dbReference>
<evidence type="ECO:0000313" key="4">
    <source>
        <dbReference type="Proteomes" id="UP000567179"/>
    </source>
</evidence>
<dbReference type="EMBL" id="JAACJJ010000028">
    <property type="protein sequence ID" value="KAF5321886.1"/>
    <property type="molecule type" value="Genomic_DNA"/>
</dbReference>
<dbReference type="Proteomes" id="UP000567179">
    <property type="component" value="Unassembled WGS sequence"/>
</dbReference>
<protein>
    <recommendedName>
        <fullName evidence="2">NACHT domain-containing protein</fullName>
    </recommendedName>
</protein>
<evidence type="ECO:0000256" key="1">
    <source>
        <dbReference type="ARBA" id="ARBA00022737"/>
    </source>
</evidence>
<dbReference type="SUPFAM" id="SSF52540">
    <property type="entry name" value="P-loop containing nucleoside triphosphate hydrolases"/>
    <property type="match status" value="1"/>
</dbReference>
<comment type="caution">
    <text evidence="3">The sequence shown here is derived from an EMBL/GenBank/DDBJ whole genome shotgun (WGS) entry which is preliminary data.</text>
</comment>
<dbReference type="AlphaFoldDB" id="A0A8H5BFC9"/>
<organism evidence="3 4">
    <name type="scientific">Psilocybe cf. subviscida</name>
    <dbReference type="NCBI Taxonomy" id="2480587"/>
    <lineage>
        <taxon>Eukaryota</taxon>
        <taxon>Fungi</taxon>
        <taxon>Dikarya</taxon>
        <taxon>Basidiomycota</taxon>
        <taxon>Agaricomycotina</taxon>
        <taxon>Agaricomycetes</taxon>
        <taxon>Agaricomycetidae</taxon>
        <taxon>Agaricales</taxon>
        <taxon>Agaricineae</taxon>
        <taxon>Strophariaceae</taxon>
        <taxon>Psilocybe</taxon>
    </lineage>
</organism>
<dbReference type="OrthoDB" id="206617at2759"/>
<feature type="domain" description="NACHT" evidence="2">
    <location>
        <begin position="89"/>
        <end position="240"/>
    </location>
</feature>
<proteinExistence type="predicted"/>
<evidence type="ECO:0000259" key="2">
    <source>
        <dbReference type="PROSITE" id="PS50837"/>
    </source>
</evidence>
<dbReference type="Pfam" id="PF24883">
    <property type="entry name" value="NPHP3_N"/>
    <property type="match status" value="1"/>
</dbReference>
<sequence length="462" mass="52264">MNPYPLGEHEERFEPKNDLKLPKLEEKLALQSQAPQEATLSSFVDSVSTTAFHNSDAITDSCYPGTRTQLLAGLDKWASTNVIGGENPYIVWLTGIAGSGKTAIMQTFAERASERVSASFFFCRSDARRNDTKYLLPTLLYQLYHSVPHPQKSRILSSVPLFPLVRNRPLSEQFDILVLNPLRDLFESGHFSDPESRPVIIIDGLDECLDQEKQLEVMDMLFHAIKAGVPFQFLLSSRPDPRIQSVVSAQSPGSAMCQIVLDDTRQNDLDIRLFLEQRMHECRTTHPFRKYLPPDLPSDKDIDHLVYMSSRLFIFASTAMRYIESPRDLPATRLANILGLYADGDQPHAQLDALYAHILQTTSNSAQLLRILALIALSNNRLPISIIAATLQIPPRECEGFLLEIPSLVSVCNQDKLSYINMRHTSLLDFLRDRSRSQEYGIRISDYNAQIIQASTRFVIRK</sequence>
<dbReference type="Gene3D" id="3.40.50.300">
    <property type="entry name" value="P-loop containing nucleotide triphosphate hydrolases"/>
    <property type="match status" value="1"/>
</dbReference>
<accession>A0A8H5BFC9</accession>
<gene>
    <name evidence="3" type="ORF">D9619_002160</name>
</gene>
<dbReference type="PROSITE" id="PS50837">
    <property type="entry name" value="NACHT"/>
    <property type="match status" value="1"/>
</dbReference>
<reference evidence="3 4" key="1">
    <citation type="journal article" date="2020" name="ISME J.">
        <title>Uncovering the hidden diversity of litter-decomposition mechanisms in mushroom-forming fungi.</title>
        <authorList>
            <person name="Floudas D."/>
            <person name="Bentzer J."/>
            <person name="Ahren D."/>
            <person name="Johansson T."/>
            <person name="Persson P."/>
            <person name="Tunlid A."/>
        </authorList>
    </citation>
    <scope>NUCLEOTIDE SEQUENCE [LARGE SCALE GENOMIC DNA]</scope>
    <source>
        <strain evidence="3 4">CBS 101986</strain>
    </source>
</reference>
<dbReference type="PANTHER" id="PTHR10039">
    <property type="entry name" value="AMELOGENIN"/>
    <property type="match status" value="1"/>
</dbReference>
<dbReference type="PANTHER" id="PTHR10039:SF14">
    <property type="entry name" value="NACHT DOMAIN-CONTAINING PROTEIN"/>
    <property type="match status" value="1"/>
</dbReference>
<name>A0A8H5BFC9_9AGAR</name>
<evidence type="ECO:0000313" key="3">
    <source>
        <dbReference type="EMBL" id="KAF5321886.1"/>
    </source>
</evidence>
<dbReference type="InterPro" id="IPR027417">
    <property type="entry name" value="P-loop_NTPase"/>
</dbReference>
<dbReference type="InterPro" id="IPR056884">
    <property type="entry name" value="NPHP3-like_N"/>
</dbReference>